<dbReference type="EMBL" id="JBBHJZ010000001">
    <property type="protein sequence ID" value="MEJ5975075.1"/>
    <property type="molecule type" value="Genomic_DNA"/>
</dbReference>
<comment type="caution">
    <text evidence="1">The sequence shown here is derived from an EMBL/GenBank/DDBJ whole genome shotgun (WGS) entry which is preliminary data.</text>
</comment>
<name>A0ABU8RPU3_9SPHN</name>
<evidence type="ECO:0008006" key="3">
    <source>
        <dbReference type="Google" id="ProtNLM"/>
    </source>
</evidence>
<dbReference type="RefSeq" id="WP_339585049.1">
    <property type="nucleotide sequence ID" value="NZ_JBBHJZ010000001.1"/>
</dbReference>
<dbReference type="InterPro" id="IPR011009">
    <property type="entry name" value="Kinase-like_dom_sf"/>
</dbReference>
<proteinExistence type="predicted"/>
<keyword evidence="2" id="KW-1185">Reference proteome</keyword>
<accession>A0ABU8RPU3</accession>
<protein>
    <recommendedName>
        <fullName evidence="3">Aminoglycoside phosphotransferase domain-containing protein</fullName>
    </recommendedName>
</protein>
<evidence type="ECO:0000313" key="2">
    <source>
        <dbReference type="Proteomes" id="UP001361239"/>
    </source>
</evidence>
<reference evidence="1 2" key="1">
    <citation type="submission" date="2024-03" db="EMBL/GenBank/DDBJ databases">
        <authorList>
            <person name="Jo J.-H."/>
        </authorList>
    </citation>
    <scope>NUCLEOTIDE SEQUENCE [LARGE SCALE GENOMIC DNA]</scope>
    <source>
        <strain evidence="1 2">PS1R-30</strain>
    </source>
</reference>
<evidence type="ECO:0000313" key="1">
    <source>
        <dbReference type="EMBL" id="MEJ5975075.1"/>
    </source>
</evidence>
<organism evidence="1 2">
    <name type="scientific">Novosphingobium anseongense</name>
    <dbReference type="NCBI Taxonomy" id="3133436"/>
    <lineage>
        <taxon>Bacteria</taxon>
        <taxon>Pseudomonadati</taxon>
        <taxon>Pseudomonadota</taxon>
        <taxon>Alphaproteobacteria</taxon>
        <taxon>Sphingomonadales</taxon>
        <taxon>Sphingomonadaceae</taxon>
        <taxon>Novosphingobium</taxon>
    </lineage>
</organism>
<gene>
    <name evidence="1" type="ORF">WG901_00380</name>
</gene>
<sequence>MDWIEGDMFGMAMPAHPEALLAAGAAFLTEAFHKIGSLSADNAVAQISRFEDCPRGSTGRKVLLSVEYARPDPALHTDLFVKFSRAFDDPLRDNQRYEMEDEARFAALSVGDFPIDVPACYFSDFHHESGTGIMITQRIPYGEGRNERHYEKCLDWEMPDPLDHYRVIIATNARLGVAHRAGRLSPRIDEYFGFDRAAAIASDRIRYDAQKLKNRVSRYAEFCRNYPQLLPVNIRADSFHEALMRDVPRFLEHEQAIKTWLYARPKNVVFAHWNANVDNAWFWQDEDGQRHCGFIDWGRVGQMSVAQALWGTLSGAEPELWDAHLDELLALYVAQFDPAQGLDPAEIRLEMDMHVGLLGICWLLDAVPLILREIPDLDQAESRRDRRFVESERARTQLHMLTVFMNLWETHDLGRSLDTVLARVA</sequence>
<dbReference type="Proteomes" id="UP001361239">
    <property type="component" value="Unassembled WGS sequence"/>
</dbReference>
<dbReference type="SUPFAM" id="SSF56112">
    <property type="entry name" value="Protein kinase-like (PK-like)"/>
    <property type="match status" value="1"/>
</dbReference>